<reference evidence="2 3" key="1">
    <citation type="submission" date="2017-08" db="EMBL/GenBank/DDBJ databases">
        <title>Genomic and metabolic characterisation of spoilage-associated Pseudomonas species.</title>
        <authorList>
            <person name="Stanborough T."/>
            <person name="Fegan N."/>
            <person name="Powell S.M."/>
            <person name="Singh T."/>
            <person name="Tamplin M.L."/>
            <person name="Chandry P.S."/>
        </authorList>
    </citation>
    <scope>NUCLEOTIDE SEQUENCE [LARGE SCALE GENOMIC DNA]</scope>
    <source>
        <strain evidence="2 3">F1820</strain>
    </source>
</reference>
<dbReference type="InterPro" id="IPR007712">
    <property type="entry name" value="RelE/ParE_toxin"/>
</dbReference>
<evidence type="ECO:0000313" key="2">
    <source>
        <dbReference type="EMBL" id="OZY41614.1"/>
    </source>
</evidence>
<keyword evidence="1" id="KW-1277">Toxin-antitoxin system</keyword>
<dbReference type="Gene3D" id="3.30.2310.20">
    <property type="entry name" value="RelE-like"/>
    <property type="match status" value="1"/>
</dbReference>
<dbReference type="AlphaFoldDB" id="A0A266LU84"/>
<organism evidence="2 3">
    <name type="scientific">Pseudomonas fragi</name>
    <dbReference type="NCBI Taxonomy" id="296"/>
    <lineage>
        <taxon>Bacteria</taxon>
        <taxon>Pseudomonadati</taxon>
        <taxon>Pseudomonadota</taxon>
        <taxon>Gammaproteobacteria</taxon>
        <taxon>Pseudomonadales</taxon>
        <taxon>Pseudomonadaceae</taxon>
        <taxon>Pseudomonas</taxon>
    </lineage>
</organism>
<protein>
    <submittedName>
        <fullName evidence="2">Plasmid stabilization protein ParE</fullName>
    </submittedName>
</protein>
<gene>
    <name evidence="2" type="ORF">CJF43_12730</name>
</gene>
<sequence length="104" mass="11999">MSGAYVLTLEAEADLRGIIRYTRQQWSEQQVRVYIGRLERGIARLAARQGAYRDMSDLYPTLLMAHCEHHYAFALPREGAPALIVAILHERMDLMTRLAERLNK</sequence>
<dbReference type="Pfam" id="PF05016">
    <property type="entry name" value="ParE_toxin"/>
    <property type="match status" value="1"/>
</dbReference>
<dbReference type="Proteomes" id="UP000216113">
    <property type="component" value="Unassembled WGS sequence"/>
</dbReference>
<dbReference type="RefSeq" id="WP_095029492.1">
    <property type="nucleotide sequence ID" value="NZ_NQKL01000008.1"/>
</dbReference>
<dbReference type="InterPro" id="IPR035093">
    <property type="entry name" value="RelE/ParE_toxin_dom_sf"/>
</dbReference>
<name>A0A266LU84_PSEFR</name>
<proteinExistence type="predicted"/>
<dbReference type="EMBL" id="NQKL01000008">
    <property type="protein sequence ID" value="OZY41614.1"/>
    <property type="molecule type" value="Genomic_DNA"/>
</dbReference>
<comment type="caution">
    <text evidence="2">The sequence shown here is derived from an EMBL/GenBank/DDBJ whole genome shotgun (WGS) entry which is preliminary data.</text>
</comment>
<accession>A0A266LU84</accession>
<evidence type="ECO:0000313" key="3">
    <source>
        <dbReference type="Proteomes" id="UP000216113"/>
    </source>
</evidence>
<evidence type="ECO:0000256" key="1">
    <source>
        <dbReference type="ARBA" id="ARBA00022649"/>
    </source>
</evidence>